<dbReference type="PROSITE" id="PS50928">
    <property type="entry name" value="ABC_TM1"/>
    <property type="match status" value="1"/>
</dbReference>
<comment type="caution">
    <text evidence="9">Lacks conserved residue(s) required for the propagation of feature annotation.</text>
</comment>
<evidence type="ECO:0000256" key="8">
    <source>
        <dbReference type="ARBA" id="ARBA00025323"/>
    </source>
</evidence>
<evidence type="ECO:0000256" key="4">
    <source>
        <dbReference type="ARBA" id="ARBA00022692"/>
    </source>
</evidence>
<dbReference type="PANTHER" id="PTHR30406:SF8">
    <property type="entry name" value="SULFATE TRANSPORT SYSTEM PERMEASE PROTEIN CYST"/>
    <property type="match status" value="1"/>
</dbReference>
<proteinExistence type="inferred from homology"/>
<evidence type="ECO:0000256" key="9">
    <source>
        <dbReference type="RuleBase" id="RU366001"/>
    </source>
</evidence>
<comment type="function">
    <text evidence="8">Part of the ABC transporter complex CysAWTP (TC 3.A.1.6.1) involved in sulfate/thiosulfate import. Probably responsible for the translocation of the substrate across the membrane.</text>
</comment>
<comment type="subcellular location">
    <subcellularLocation>
        <location evidence="1">Cell membrane</location>
        <topology evidence="1">Multi-pass membrane protein</topology>
    </subcellularLocation>
</comment>
<feature type="domain" description="ABC transmembrane type-1" evidence="11">
    <location>
        <begin position="81"/>
        <end position="284"/>
    </location>
</feature>
<comment type="function">
    <text evidence="9">Part of the ABC transporter complex (TC 3.A.1.6.1) involved in sulfate/thiosulfate import.</text>
</comment>
<keyword evidence="7 9" id="KW-0472">Membrane</keyword>
<name>A0A6M8HSM4_9PROT</name>
<dbReference type="InterPro" id="IPR011865">
    <property type="entry name" value="CysT_permease"/>
</dbReference>
<dbReference type="InterPro" id="IPR035906">
    <property type="entry name" value="MetI-like_sf"/>
</dbReference>
<dbReference type="KEGG" id="lck:HN018_15580"/>
<feature type="transmembrane region" description="Helical" evidence="9">
    <location>
        <begin position="116"/>
        <end position="141"/>
    </location>
</feature>
<evidence type="ECO:0000313" key="12">
    <source>
        <dbReference type="EMBL" id="QKE91276.1"/>
    </source>
</evidence>
<organism evidence="12 13">
    <name type="scientific">Lichenicola cladoniae</name>
    <dbReference type="NCBI Taxonomy" id="1484109"/>
    <lineage>
        <taxon>Bacteria</taxon>
        <taxon>Pseudomonadati</taxon>
        <taxon>Pseudomonadota</taxon>
        <taxon>Alphaproteobacteria</taxon>
        <taxon>Acetobacterales</taxon>
        <taxon>Acetobacteraceae</taxon>
        <taxon>Lichenicola</taxon>
    </lineage>
</organism>
<comment type="similarity">
    <text evidence="9">Belongs to the binding-protein-dependent transport system permease family. CysTW subfamily.</text>
</comment>
<dbReference type="InterPro" id="IPR000515">
    <property type="entry name" value="MetI-like"/>
</dbReference>
<evidence type="ECO:0000256" key="7">
    <source>
        <dbReference type="ARBA" id="ARBA00023136"/>
    </source>
</evidence>
<dbReference type="GO" id="GO:0005886">
    <property type="term" value="C:plasma membrane"/>
    <property type="evidence" value="ECO:0007669"/>
    <property type="project" value="UniProtKB-SubCell"/>
</dbReference>
<dbReference type="CDD" id="cd06261">
    <property type="entry name" value="TM_PBP2"/>
    <property type="match status" value="1"/>
</dbReference>
<dbReference type="AlphaFoldDB" id="A0A6M8HSM4"/>
<keyword evidence="3 9" id="KW-0813">Transport</keyword>
<accession>A0A6M8HSM4</accession>
<evidence type="ECO:0000313" key="13">
    <source>
        <dbReference type="Proteomes" id="UP000500767"/>
    </source>
</evidence>
<dbReference type="NCBIfam" id="TIGR02139">
    <property type="entry name" value="permease_CysT"/>
    <property type="match status" value="1"/>
</dbReference>
<evidence type="ECO:0000256" key="3">
    <source>
        <dbReference type="ARBA" id="ARBA00022448"/>
    </source>
</evidence>
<protein>
    <recommendedName>
        <fullName evidence="9">Sulfate transport system permease protein CysT</fullName>
    </recommendedName>
</protein>
<evidence type="ECO:0000256" key="5">
    <source>
        <dbReference type="ARBA" id="ARBA00022989"/>
    </source>
</evidence>
<dbReference type="Gene3D" id="1.10.3720.10">
    <property type="entry name" value="MetI-like"/>
    <property type="match status" value="1"/>
</dbReference>
<dbReference type="EMBL" id="CP053708">
    <property type="protein sequence ID" value="QKE91276.1"/>
    <property type="molecule type" value="Genomic_DNA"/>
</dbReference>
<dbReference type="Pfam" id="PF00528">
    <property type="entry name" value="BPD_transp_1"/>
    <property type="match status" value="1"/>
</dbReference>
<keyword evidence="6 9" id="KW-0764">Sulfate transport</keyword>
<sequence>MSASLSPDTTPHGPVVNRVPRGRRPRTPAVIPGAVPAFGLTLVWVGLLVLLPLAALAARPWEDGPAWILHALANRRTLAALRLSFGTALVAAAVCTLLGLLLAWVLERVRPPGWRVLDALVDLPFALPTAVAGITLTTLYAPNGWLGAPLAHLGIHVAYTPVGIMIALVFVGLPFVVRTVLPVLRDLPHELEEAASTLGAKRGQIARRVLLPALLPALATGFGLAFARGVGEYGSVIFIAGNRPLVSEIAPLLIVIRLQEFDYAGAAAIGLVMLLTAALCLLAVTVLRRRLPAMRGVAR</sequence>
<dbReference type="InterPro" id="IPR005667">
    <property type="entry name" value="Sulph_transpt2"/>
</dbReference>
<dbReference type="FunFam" id="1.10.3720.10:FF:000004">
    <property type="entry name" value="Sulfate transport system permease protein CysT"/>
    <property type="match status" value="1"/>
</dbReference>
<feature type="transmembrane region" description="Helical" evidence="9">
    <location>
        <begin position="30"/>
        <end position="58"/>
    </location>
</feature>
<evidence type="ECO:0000256" key="1">
    <source>
        <dbReference type="ARBA" id="ARBA00004651"/>
    </source>
</evidence>
<feature type="transmembrane region" description="Helical" evidence="9">
    <location>
        <begin position="263"/>
        <end position="287"/>
    </location>
</feature>
<dbReference type="Proteomes" id="UP000500767">
    <property type="component" value="Chromosome"/>
</dbReference>
<gene>
    <name evidence="12" type="primary">cysT</name>
    <name evidence="12" type="ORF">HN018_15580</name>
</gene>
<keyword evidence="13" id="KW-1185">Reference proteome</keyword>
<feature type="transmembrane region" description="Helical" evidence="9">
    <location>
        <begin position="78"/>
        <end position="104"/>
    </location>
</feature>
<comment type="subunit">
    <text evidence="2">The complex is composed of two ATP-binding proteins (CysA), two transmembrane proteins (CysT and CysW) and a solute-binding protein (CysP).</text>
</comment>
<evidence type="ECO:0000259" key="11">
    <source>
        <dbReference type="PROSITE" id="PS50928"/>
    </source>
</evidence>
<keyword evidence="4 9" id="KW-0812">Transmembrane</keyword>
<dbReference type="SUPFAM" id="SSF161098">
    <property type="entry name" value="MetI-like"/>
    <property type="match status" value="1"/>
</dbReference>
<feature type="transmembrane region" description="Helical" evidence="9">
    <location>
        <begin position="153"/>
        <end position="177"/>
    </location>
</feature>
<evidence type="ECO:0000256" key="6">
    <source>
        <dbReference type="ARBA" id="ARBA00023032"/>
    </source>
</evidence>
<feature type="region of interest" description="Disordered" evidence="10">
    <location>
        <begin position="1"/>
        <end position="21"/>
    </location>
</feature>
<evidence type="ECO:0000256" key="10">
    <source>
        <dbReference type="SAM" id="MobiDB-lite"/>
    </source>
</evidence>
<reference evidence="12 13" key="1">
    <citation type="journal article" date="2014" name="World J. Microbiol. Biotechnol.">
        <title>Biodiversity and physiological characteristics of Antarctic and Arctic lichens-associated bacteria.</title>
        <authorList>
            <person name="Lee Y.M."/>
            <person name="Kim E.H."/>
            <person name="Lee H.K."/>
            <person name="Hong S.G."/>
        </authorList>
    </citation>
    <scope>NUCLEOTIDE SEQUENCE [LARGE SCALE GENOMIC DNA]</scope>
    <source>
        <strain evidence="12 13">PAMC 26569</strain>
    </source>
</reference>
<dbReference type="PANTHER" id="PTHR30406">
    <property type="entry name" value="SULFATE TRANSPORT SYSTEM PERMEASE PROTEIN"/>
    <property type="match status" value="1"/>
</dbReference>
<feature type="transmembrane region" description="Helical" evidence="9">
    <location>
        <begin position="209"/>
        <end position="227"/>
    </location>
</feature>
<dbReference type="NCBIfam" id="TIGR00969">
    <property type="entry name" value="3a0106s02"/>
    <property type="match status" value="1"/>
</dbReference>
<evidence type="ECO:0000256" key="2">
    <source>
        <dbReference type="ARBA" id="ARBA00011779"/>
    </source>
</evidence>
<dbReference type="GO" id="GO:0015419">
    <property type="term" value="F:ABC-type sulfate transporter activity"/>
    <property type="evidence" value="ECO:0007669"/>
    <property type="project" value="UniProtKB-UniRule"/>
</dbReference>
<keyword evidence="5 9" id="KW-1133">Transmembrane helix</keyword>